<reference evidence="1 2" key="1">
    <citation type="submission" date="2021-03" db="EMBL/GenBank/DDBJ databases">
        <title>Antimicrobial resistance genes in bacteria isolated from Japanese honey, and their potential for conferring macrolide and lincosamide resistance in the American foulbrood pathogen Paenibacillus larvae.</title>
        <authorList>
            <person name="Okamoto M."/>
            <person name="Kumagai M."/>
            <person name="Kanamori H."/>
            <person name="Takamatsu D."/>
        </authorList>
    </citation>
    <scope>NUCLEOTIDE SEQUENCE [LARGE SCALE GENOMIC DNA]</scope>
    <source>
        <strain evidence="1 2">J41TS12</strain>
    </source>
</reference>
<keyword evidence="2" id="KW-1185">Reference proteome</keyword>
<protein>
    <submittedName>
        <fullName evidence="1">Uncharacterized protein</fullName>
    </submittedName>
</protein>
<evidence type="ECO:0000313" key="2">
    <source>
        <dbReference type="Proteomes" id="UP000681162"/>
    </source>
</evidence>
<organism evidence="1 2">
    <name type="scientific">Paenibacillus antibioticophila</name>
    <dbReference type="NCBI Taxonomy" id="1274374"/>
    <lineage>
        <taxon>Bacteria</taxon>
        <taxon>Bacillati</taxon>
        <taxon>Bacillota</taxon>
        <taxon>Bacilli</taxon>
        <taxon>Bacillales</taxon>
        <taxon>Paenibacillaceae</taxon>
        <taxon>Paenibacillus</taxon>
    </lineage>
</organism>
<dbReference type="RefSeq" id="WP_212944387.1">
    <property type="nucleotide sequence ID" value="NZ_BORR01000038.1"/>
</dbReference>
<proteinExistence type="predicted"/>
<dbReference type="Proteomes" id="UP000681162">
    <property type="component" value="Unassembled WGS sequence"/>
</dbReference>
<name>A0A920CI11_9BACL</name>
<comment type="caution">
    <text evidence="1">The sequence shown here is derived from an EMBL/GenBank/DDBJ whole genome shotgun (WGS) entry which is preliminary data.</text>
</comment>
<accession>A0A920CI11</accession>
<sequence>MKKNNPLHPFASKKDARTALNQSNAARVVAQFNINRRYKRTASEKKAYKPGNIGPSVIATAIKEHYGRIIPRRSRKYIAKVGGQPVPKFYS</sequence>
<dbReference type="AlphaFoldDB" id="A0A920CI11"/>
<gene>
    <name evidence="1" type="ORF">J41TS12_50560</name>
</gene>
<dbReference type="EMBL" id="BORR01000038">
    <property type="protein sequence ID" value="GIO40195.1"/>
    <property type="molecule type" value="Genomic_DNA"/>
</dbReference>
<evidence type="ECO:0000313" key="1">
    <source>
        <dbReference type="EMBL" id="GIO40195.1"/>
    </source>
</evidence>